<protein>
    <submittedName>
        <fullName evidence="2">Uncharacterized</fullName>
    </submittedName>
</protein>
<proteinExistence type="predicted"/>
<evidence type="ECO:0000313" key="2">
    <source>
        <dbReference type="EMBL" id="CFX17727.1"/>
    </source>
</evidence>
<evidence type="ECO:0000313" key="3">
    <source>
        <dbReference type="Proteomes" id="UP000045545"/>
    </source>
</evidence>
<name>A0A0E4C808_9FIRM</name>
<dbReference type="Pfam" id="PF13416">
    <property type="entry name" value="SBP_bac_8"/>
    <property type="match status" value="1"/>
</dbReference>
<dbReference type="PANTHER" id="PTHR43649:SF12">
    <property type="entry name" value="DIACETYLCHITOBIOSE BINDING PROTEIN DASA"/>
    <property type="match status" value="1"/>
</dbReference>
<dbReference type="PROSITE" id="PS51257">
    <property type="entry name" value="PROKAR_LIPOPROTEIN"/>
    <property type="match status" value="1"/>
</dbReference>
<dbReference type="SUPFAM" id="SSF53850">
    <property type="entry name" value="Periplasmic binding protein-like II"/>
    <property type="match status" value="1"/>
</dbReference>
<keyword evidence="1" id="KW-0732">Signal</keyword>
<organism evidence="2 3">
    <name type="scientific">Syntrophomonas zehnderi OL-4</name>
    <dbReference type="NCBI Taxonomy" id="690567"/>
    <lineage>
        <taxon>Bacteria</taxon>
        <taxon>Bacillati</taxon>
        <taxon>Bacillota</taxon>
        <taxon>Clostridia</taxon>
        <taxon>Eubacteriales</taxon>
        <taxon>Syntrophomonadaceae</taxon>
        <taxon>Syntrophomonas</taxon>
    </lineage>
</organism>
<dbReference type="InterPro" id="IPR006059">
    <property type="entry name" value="SBP"/>
</dbReference>
<dbReference type="RefSeq" id="WP_046495874.1">
    <property type="nucleotide sequence ID" value="NZ_CGIH01000009.1"/>
</dbReference>
<feature type="chain" id="PRO_5039508598" evidence="1">
    <location>
        <begin position="21"/>
        <end position="464"/>
    </location>
</feature>
<feature type="signal peptide" evidence="1">
    <location>
        <begin position="1"/>
        <end position="20"/>
    </location>
</feature>
<dbReference type="Gene3D" id="3.40.190.10">
    <property type="entry name" value="Periplasmic binding protein-like II"/>
    <property type="match status" value="1"/>
</dbReference>
<dbReference type="Proteomes" id="UP000045545">
    <property type="component" value="Unassembled WGS sequence"/>
</dbReference>
<dbReference type="STRING" id="690567.721"/>
<dbReference type="PANTHER" id="PTHR43649">
    <property type="entry name" value="ARABINOSE-BINDING PROTEIN-RELATED"/>
    <property type="match status" value="1"/>
</dbReference>
<evidence type="ECO:0000256" key="1">
    <source>
        <dbReference type="SAM" id="SignalP"/>
    </source>
</evidence>
<dbReference type="EMBL" id="CGIH01000009">
    <property type="protein sequence ID" value="CFX17727.1"/>
    <property type="molecule type" value="Genomic_DNA"/>
</dbReference>
<sequence length="464" mass="51736">MKINRIMVIFLILFCITMFAGCEKSDRVDSKNPVTLTLWHNYGGQLKETMDEMIDEFNETTGAENGITISVTSISGSAALHEKLTMAANGDPGAPSLPDITTAYPKTALILAEKGLLADLNRQFSSKELSAYIPEFLKEGRLKGDSLYVFPTAKSTEVLFVNKTLYDRFARDTGARIQDLSTFEGIIRNAALYYDWTDQQTPKIPNDGKLFFMPDSVFNFSQVGYRQLGAEFINNGQINFNSPQYPRIWNAYYKPAVLGQVAVFNGYATDLAKTGDIVCSTGSTAGVSFFSPMVTYRDNSSEPVDLAILPYPIFEGGKKVAIQRGAGMSVIKSTKEKERCAGIFLKWFTSPENNLRFVSSNGYLPVTEEAFGKIMAEKINMIPDPKIKKLLQTARIMQKEYEFYIPPLFANSDEIEGQYESQLKEIAGKSRQEYIDLLKNQDSVRAYDAVTTGAYSGFINSFSN</sequence>
<keyword evidence="3" id="KW-1185">Reference proteome</keyword>
<dbReference type="InterPro" id="IPR050490">
    <property type="entry name" value="Bact_solute-bd_prot1"/>
</dbReference>
<accession>A0A0E4C808</accession>
<dbReference type="AlphaFoldDB" id="A0A0E4C808"/>
<reference evidence="2 3" key="1">
    <citation type="submission" date="2015-03" db="EMBL/GenBank/DDBJ databases">
        <authorList>
            <person name="Murphy D."/>
        </authorList>
    </citation>
    <scope>NUCLEOTIDE SEQUENCE [LARGE SCALE GENOMIC DNA]</scope>
    <source>
        <strain evidence="2 3">OL-4</strain>
    </source>
</reference>
<gene>
    <name evidence="2" type="ORF">721</name>
</gene>